<keyword evidence="14" id="KW-1185">Reference proteome</keyword>
<dbReference type="eggNOG" id="COG0245">
    <property type="taxonomic scope" value="Bacteria"/>
</dbReference>
<dbReference type="PROSITE" id="PS01350">
    <property type="entry name" value="ISPF"/>
    <property type="match status" value="1"/>
</dbReference>
<dbReference type="SUPFAM" id="SSF69765">
    <property type="entry name" value="IpsF-like"/>
    <property type="match status" value="1"/>
</dbReference>
<feature type="binding site" evidence="10">
    <location>
        <position position="263"/>
    </location>
    <ligand>
        <name>a divalent metal cation</name>
        <dbReference type="ChEBI" id="CHEBI:60240"/>
    </ligand>
</feature>
<proteinExistence type="inferred from homology"/>
<comment type="catalytic activity">
    <reaction evidence="1 10 11">
        <text>4-CDP-2-C-methyl-D-erythritol 2-phosphate = 2-C-methyl-D-erythritol 2,4-cyclic diphosphate + CMP</text>
        <dbReference type="Rhea" id="RHEA:23864"/>
        <dbReference type="ChEBI" id="CHEBI:57919"/>
        <dbReference type="ChEBI" id="CHEBI:58483"/>
        <dbReference type="ChEBI" id="CHEBI:60377"/>
        <dbReference type="EC" id="4.6.1.12"/>
    </reaction>
</comment>
<keyword evidence="6 10" id="KW-0479">Metal-binding</keyword>
<evidence type="ECO:0000256" key="11">
    <source>
        <dbReference type="RuleBase" id="RU004395"/>
    </source>
</evidence>
<dbReference type="CDD" id="cd00554">
    <property type="entry name" value="MECDP_synthase"/>
    <property type="match status" value="1"/>
</dbReference>
<dbReference type="eggNOG" id="COG1211">
    <property type="taxonomic scope" value="Bacteria"/>
</dbReference>
<dbReference type="EC" id="4.6.1.12" evidence="3 10"/>
<comment type="subunit">
    <text evidence="10">Homotrimer.</text>
</comment>
<evidence type="ECO:0000313" key="13">
    <source>
        <dbReference type="EMBL" id="EIC03124.1"/>
    </source>
</evidence>
<evidence type="ECO:0000256" key="2">
    <source>
        <dbReference type="ARBA" id="ARBA00004709"/>
    </source>
</evidence>
<comment type="caution">
    <text evidence="10">Lacks conserved residue(s) required for the propagation of feature annotation.</text>
</comment>
<evidence type="ECO:0000256" key="6">
    <source>
        <dbReference type="ARBA" id="ARBA00022723"/>
    </source>
</evidence>
<dbReference type="GO" id="GO:0046872">
    <property type="term" value="F:metal ion binding"/>
    <property type="evidence" value="ECO:0007669"/>
    <property type="project" value="UniProtKB-KW"/>
</dbReference>
<evidence type="ECO:0000256" key="1">
    <source>
        <dbReference type="ARBA" id="ARBA00000200"/>
    </source>
</evidence>
<dbReference type="STRING" id="907348.TresaDRAFT_2775"/>
<keyword evidence="8 10" id="KW-0456">Lyase</keyword>
<comment type="cofactor">
    <cofactor evidence="10">
        <name>a divalent metal cation</name>
        <dbReference type="ChEBI" id="CHEBI:60240"/>
    </cofactor>
    <text evidence="10">Binds 1 divalent metal cation per subunit.</text>
</comment>
<evidence type="ECO:0000256" key="8">
    <source>
        <dbReference type="ARBA" id="ARBA00023239"/>
    </source>
</evidence>
<dbReference type="GO" id="GO:0019288">
    <property type="term" value="P:isopentenyl diphosphate biosynthetic process, methylerythritol 4-phosphate pathway"/>
    <property type="evidence" value="ECO:0007669"/>
    <property type="project" value="UniProtKB-UniRule"/>
</dbReference>
<sequence length="411" mass="44350">MTTTKTKNADGFLLVLVAAGSSSRFNGTGGNGAGTKKEYLPLNGGTVLSEAADAFYGALPLSAVAVAYPMTDDGTDARKAFFSGNNAEKKSGALFVPGGKTRQESVLNALEALEKIIPENADPLVFIHDGARPFITADTINAAKDAASEFGAAVPGMQPTDTQNEIDADGFIKKHLVRSSLCAVQTPQVFRFREILEGHRMARASKTECTDDTQIWDDFVVPKTGLRTVKVVPGKESNKKITFAGDYKTEGRKMEIRTGLGYDKHALVEGRRLMLGGIEIPSDKGEDGHSDGDVLLHAVTDAVLGASALGDIGSYFPPDDEKWKDADSKELLKAVWKEVRNAGWEIGNVDCVIALEKPKFLPHRDEVRQSIAEILGCKPEQVFVKAKTGEKLGDIGQRRAVEVWATCLLQR</sequence>
<dbReference type="InterPro" id="IPR029044">
    <property type="entry name" value="Nucleotide-diphossugar_trans"/>
</dbReference>
<dbReference type="PATRIC" id="fig|907348.3.peg.67"/>
<dbReference type="InterPro" id="IPR036571">
    <property type="entry name" value="MECDP_synthase_sf"/>
</dbReference>
<evidence type="ECO:0000256" key="10">
    <source>
        <dbReference type="HAMAP-Rule" id="MF_00107"/>
    </source>
</evidence>
<evidence type="ECO:0000256" key="9">
    <source>
        <dbReference type="ARBA" id="ARBA00023268"/>
    </source>
</evidence>
<evidence type="ECO:0000256" key="3">
    <source>
        <dbReference type="ARBA" id="ARBA00012579"/>
    </source>
</evidence>
<dbReference type="UniPathway" id="UPA00056">
    <property type="reaction ID" value="UER00095"/>
</dbReference>
<organism evidence="13 14">
    <name type="scientific">Treponema saccharophilum DSM 2985</name>
    <dbReference type="NCBI Taxonomy" id="907348"/>
    <lineage>
        <taxon>Bacteria</taxon>
        <taxon>Pseudomonadati</taxon>
        <taxon>Spirochaetota</taxon>
        <taxon>Spirochaetia</taxon>
        <taxon>Spirochaetales</taxon>
        <taxon>Treponemataceae</taxon>
        <taxon>Treponema</taxon>
    </lineage>
</organism>
<dbReference type="Gene3D" id="3.90.550.10">
    <property type="entry name" value="Spore Coat Polysaccharide Biosynthesis Protein SpsA, Chain A"/>
    <property type="match status" value="1"/>
</dbReference>
<dbReference type="EMBL" id="AGRW01000022">
    <property type="protein sequence ID" value="EIC03124.1"/>
    <property type="molecule type" value="Genomic_DNA"/>
</dbReference>
<feature type="binding site" evidence="10">
    <location>
        <position position="265"/>
    </location>
    <ligand>
        <name>a divalent metal cation</name>
        <dbReference type="ChEBI" id="CHEBI:60240"/>
    </ligand>
</feature>
<evidence type="ECO:0000256" key="7">
    <source>
        <dbReference type="ARBA" id="ARBA00023229"/>
    </source>
</evidence>
<evidence type="ECO:0000259" key="12">
    <source>
        <dbReference type="Pfam" id="PF02542"/>
    </source>
</evidence>
<dbReference type="NCBIfam" id="TIGR00151">
    <property type="entry name" value="ispF"/>
    <property type="match status" value="1"/>
</dbReference>
<dbReference type="InterPro" id="IPR020555">
    <property type="entry name" value="MECDP_synthase_CS"/>
</dbReference>
<dbReference type="InterPro" id="IPR034683">
    <property type="entry name" value="IspD/TarI"/>
</dbReference>
<dbReference type="GO" id="GO:0070567">
    <property type="term" value="F:cytidylyltransferase activity"/>
    <property type="evidence" value="ECO:0007669"/>
    <property type="project" value="InterPro"/>
</dbReference>
<gene>
    <name evidence="10" type="primary">ispF</name>
    <name evidence="13" type="ORF">TresaDRAFT_2775</name>
</gene>
<dbReference type="GO" id="GO:0008685">
    <property type="term" value="F:2-C-methyl-D-erythritol 2,4-cyclodiphosphate synthase activity"/>
    <property type="evidence" value="ECO:0007669"/>
    <property type="project" value="UniProtKB-UniRule"/>
</dbReference>
<reference evidence="13 14" key="1">
    <citation type="submission" date="2011-09" db="EMBL/GenBank/DDBJ databases">
        <title>The draft genome of Treponema saccharophilum DSM 2985.</title>
        <authorList>
            <consortium name="US DOE Joint Genome Institute (JGI-PGF)"/>
            <person name="Lucas S."/>
            <person name="Copeland A."/>
            <person name="Lapidus A."/>
            <person name="Glavina del Rio T."/>
            <person name="Dalin E."/>
            <person name="Tice H."/>
            <person name="Bruce D."/>
            <person name="Goodwin L."/>
            <person name="Pitluck S."/>
            <person name="Peters L."/>
            <person name="Kyrpides N."/>
            <person name="Mavromatis K."/>
            <person name="Ivanova N."/>
            <person name="Markowitz V."/>
            <person name="Cheng J.-F."/>
            <person name="Hugenholtz P."/>
            <person name="Woyke T."/>
            <person name="Wu D."/>
            <person name="Gronow S."/>
            <person name="Wellnitz S."/>
            <person name="Brambilla E."/>
            <person name="Klenk H.-P."/>
            <person name="Eisen J.A."/>
        </authorList>
    </citation>
    <scope>NUCLEOTIDE SEQUENCE [LARGE SCALE GENOMIC DNA]</scope>
    <source>
        <strain evidence="13 14">DSM 2985</strain>
    </source>
</reference>
<feature type="site" description="Transition state stabilizer" evidence="10">
    <location>
        <position position="289"/>
    </location>
</feature>
<feature type="domain" description="2-C-methyl-D-erythritol 2,4-cyclodiphosphate synthase" evidence="12">
    <location>
        <begin position="256"/>
        <end position="409"/>
    </location>
</feature>
<feature type="binding site" evidence="10">
    <location>
        <begin position="311"/>
        <end position="313"/>
    </location>
    <ligand>
        <name>4-CDP-2-C-methyl-D-erythritol 2-phosphate</name>
        <dbReference type="ChEBI" id="CHEBI:57919"/>
    </ligand>
</feature>
<dbReference type="Gene3D" id="3.30.1330.50">
    <property type="entry name" value="2-C-methyl-D-erythritol 2,4-cyclodiphosphate synthase"/>
    <property type="match status" value="1"/>
</dbReference>
<dbReference type="Pfam" id="PF01128">
    <property type="entry name" value="IspD"/>
    <property type="match status" value="1"/>
</dbReference>
<keyword evidence="7 10" id="KW-0414">Isoprene biosynthesis</keyword>
<keyword evidence="9" id="KW-0511">Multifunctional enzyme</keyword>
<comment type="function">
    <text evidence="10">Involved in the biosynthesis of isopentenyl diphosphate (IPP) and dimethylallyl diphosphate (DMAPP), two major building blocks of isoprenoid compounds. Catalyzes the conversion of 4-diphosphocytidyl-2-C-methyl-D-erythritol 2-phosphate (CDP-ME2P) to 2-C-methyl-D-erythritol 2,4-cyclodiphosphate (ME-CPP) with a corresponding release of cytidine 5-monophosphate (CMP).</text>
</comment>
<feature type="site" description="Transition state stabilizer" evidence="10">
    <location>
        <position position="388"/>
    </location>
</feature>
<dbReference type="RefSeq" id="WP_002701764.1">
    <property type="nucleotide sequence ID" value="NZ_AGRW01000022.1"/>
</dbReference>
<dbReference type="GO" id="GO:0016114">
    <property type="term" value="P:terpenoid biosynthetic process"/>
    <property type="evidence" value="ECO:0007669"/>
    <property type="project" value="InterPro"/>
</dbReference>
<dbReference type="OrthoDB" id="9806837at2"/>
<dbReference type="PANTHER" id="PTHR43181">
    <property type="entry name" value="2-C-METHYL-D-ERYTHRITOL 2,4-CYCLODIPHOSPHATE SYNTHASE, CHLOROPLASTIC"/>
    <property type="match status" value="1"/>
</dbReference>
<dbReference type="Proteomes" id="UP000003571">
    <property type="component" value="Unassembled WGS sequence"/>
</dbReference>
<keyword evidence="5 13" id="KW-0548">Nucleotidyltransferase</keyword>
<dbReference type="SUPFAM" id="SSF53448">
    <property type="entry name" value="Nucleotide-diphospho-sugar transferases"/>
    <property type="match status" value="1"/>
</dbReference>
<dbReference type="HAMAP" id="MF_00107">
    <property type="entry name" value="IspF"/>
    <property type="match status" value="1"/>
</dbReference>
<accession>H7EH06</accession>
<dbReference type="AlphaFoldDB" id="H7EH06"/>
<dbReference type="PANTHER" id="PTHR43181:SF1">
    <property type="entry name" value="2-C-METHYL-D-ERYTHRITOL 2,4-CYCLODIPHOSPHATE SYNTHASE, CHLOROPLASTIC"/>
    <property type="match status" value="1"/>
</dbReference>
<comment type="pathway">
    <text evidence="2 10">Isoprenoid biosynthesis; isopentenyl diphosphate biosynthesis via DXP pathway; isopentenyl diphosphate from 1-deoxy-D-xylulose 5-phosphate: step 4/6.</text>
</comment>
<feature type="binding site" evidence="10">
    <location>
        <position position="297"/>
    </location>
    <ligand>
        <name>a divalent metal cation</name>
        <dbReference type="ChEBI" id="CHEBI:60240"/>
    </ligand>
</feature>
<name>H7EH06_9SPIR</name>
<protein>
    <recommendedName>
        <fullName evidence="3 10">2-C-methyl-D-erythritol 2,4-cyclodiphosphate synthase</fullName>
        <shortName evidence="10">MECDP-synthase</shortName>
        <shortName evidence="10">MECPP-synthase</shortName>
        <shortName evidence="10">MECPS</shortName>
        <ecNumber evidence="3 10">4.6.1.12</ecNumber>
    </recommendedName>
</protein>
<dbReference type="Pfam" id="PF02542">
    <property type="entry name" value="YgbB"/>
    <property type="match status" value="1"/>
</dbReference>
<evidence type="ECO:0000313" key="14">
    <source>
        <dbReference type="Proteomes" id="UP000003571"/>
    </source>
</evidence>
<dbReference type="InterPro" id="IPR003526">
    <property type="entry name" value="MECDP_synthase"/>
</dbReference>
<keyword evidence="4 13" id="KW-0808">Transferase</keyword>
<evidence type="ECO:0000256" key="5">
    <source>
        <dbReference type="ARBA" id="ARBA00022695"/>
    </source>
</evidence>
<comment type="caution">
    <text evidence="13">The sequence shown here is derived from an EMBL/GenBank/DDBJ whole genome shotgun (WGS) entry which is preliminary data.</text>
</comment>
<comment type="similarity">
    <text evidence="10 11">Belongs to the IspF family.</text>
</comment>
<dbReference type="CDD" id="cd02516">
    <property type="entry name" value="CDP-ME_synthetase"/>
    <property type="match status" value="1"/>
</dbReference>
<evidence type="ECO:0000256" key="4">
    <source>
        <dbReference type="ARBA" id="ARBA00022679"/>
    </source>
</evidence>
<feature type="binding site" evidence="10">
    <location>
        <begin position="263"/>
        <end position="265"/>
    </location>
    <ligand>
        <name>4-CDP-2-C-methyl-D-erythritol 2-phosphate</name>
        <dbReference type="ChEBI" id="CHEBI:57919"/>
    </ligand>
</feature>
<feature type="binding site" evidence="10">
    <location>
        <begin position="289"/>
        <end position="290"/>
    </location>
    <ligand>
        <name>4-CDP-2-C-methyl-D-erythritol 2-phosphate</name>
        <dbReference type="ChEBI" id="CHEBI:57919"/>
    </ligand>
</feature>